<dbReference type="PROSITE" id="PS00211">
    <property type="entry name" value="ABC_TRANSPORTER_1"/>
    <property type="match status" value="1"/>
</dbReference>
<evidence type="ECO:0000256" key="2">
    <source>
        <dbReference type="ARBA" id="ARBA00022448"/>
    </source>
</evidence>
<dbReference type="EC" id="7.6.2.8" evidence="7"/>
<dbReference type="SUPFAM" id="SSF52540">
    <property type="entry name" value="P-loop containing nucleoside triphosphate hydrolases"/>
    <property type="match status" value="1"/>
</dbReference>
<dbReference type="InterPro" id="IPR003439">
    <property type="entry name" value="ABC_transporter-like_ATP-bd"/>
</dbReference>
<keyword evidence="4 11" id="KW-0067">ATP-binding</keyword>
<feature type="domain" description="ABC transporter" evidence="10">
    <location>
        <begin position="6"/>
        <end position="235"/>
    </location>
</feature>
<keyword evidence="12" id="KW-1185">Reference proteome</keyword>
<evidence type="ECO:0000256" key="5">
    <source>
        <dbReference type="ARBA" id="ARBA00050590"/>
    </source>
</evidence>
<dbReference type="PANTHER" id="PTHR42734">
    <property type="entry name" value="METAL TRANSPORT SYSTEM ATP-BINDING PROTEIN TM_0124-RELATED"/>
    <property type="match status" value="1"/>
</dbReference>
<dbReference type="GO" id="GO:0005524">
    <property type="term" value="F:ATP binding"/>
    <property type="evidence" value="ECO:0007669"/>
    <property type="project" value="UniProtKB-KW"/>
</dbReference>
<dbReference type="PROSITE" id="PS50893">
    <property type="entry name" value="ABC_TRANSPORTER_2"/>
    <property type="match status" value="1"/>
</dbReference>
<dbReference type="PATRIC" id="fig|1838285.3.peg.1232"/>
<comment type="caution">
    <text evidence="11">The sequence shown here is derived from an EMBL/GenBank/DDBJ whole genome shotgun (WGS) entry which is preliminary data.</text>
</comment>
<dbReference type="CDD" id="cd03235">
    <property type="entry name" value="ABC_Metallic_Cations"/>
    <property type="match status" value="1"/>
</dbReference>
<evidence type="ECO:0000256" key="1">
    <source>
        <dbReference type="ARBA" id="ARBA00005417"/>
    </source>
</evidence>
<protein>
    <recommendedName>
        <fullName evidence="8">Cobalamin import ATP-binding protein BtuD</fullName>
        <ecNumber evidence="7">7.6.2.8</ecNumber>
    </recommendedName>
    <alternativeName>
        <fullName evidence="9">Vitamin B12-transporting ATPase</fullName>
    </alternativeName>
</protein>
<evidence type="ECO:0000256" key="8">
    <source>
        <dbReference type="ARBA" id="ARBA00073649"/>
    </source>
</evidence>
<dbReference type="PANTHER" id="PTHR42734:SF17">
    <property type="entry name" value="METAL TRANSPORT SYSTEM ATP-BINDING PROTEIN TM_0124-RELATED"/>
    <property type="match status" value="1"/>
</dbReference>
<dbReference type="Gene3D" id="3.40.50.300">
    <property type="entry name" value="P-loop containing nucleotide triphosphate hydrolases"/>
    <property type="match status" value="1"/>
</dbReference>
<dbReference type="GO" id="GO:0016887">
    <property type="term" value="F:ATP hydrolysis activity"/>
    <property type="evidence" value="ECO:0007669"/>
    <property type="project" value="InterPro"/>
</dbReference>
<dbReference type="Pfam" id="PF00005">
    <property type="entry name" value="ABC_tran"/>
    <property type="match status" value="1"/>
</dbReference>
<dbReference type="InterPro" id="IPR003593">
    <property type="entry name" value="AAA+_ATPase"/>
</dbReference>
<organism evidence="11 12">
    <name type="scientific">Candidatus Syntropharchaeum caldarium</name>
    <dbReference type="NCBI Taxonomy" id="1838285"/>
    <lineage>
        <taxon>Archaea</taxon>
        <taxon>Methanobacteriati</taxon>
        <taxon>Methanobacteriota</taxon>
        <taxon>Stenosarchaea group</taxon>
        <taxon>Methanomicrobia</taxon>
        <taxon>Methanosarcinales</taxon>
        <taxon>ANME-2 cluster</taxon>
        <taxon>Candidatus Syntropharchaeum</taxon>
    </lineage>
</organism>
<dbReference type="InterPro" id="IPR017871">
    <property type="entry name" value="ABC_transporter-like_CS"/>
</dbReference>
<evidence type="ECO:0000259" key="10">
    <source>
        <dbReference type="PROSITE" id="PS50893"/>
    </source>
</evidence>
<dbReference type="STRING" id="1838285.SCAL_001212"/>
<evidence type="ECO:0000256" key="7">
    <source>
        <dbReference type="ARBA" id="ARBA00066387"/>
    </source>
</evidence>
<evidence type="ECO:0000256" key="3">
    <source>
        <dbReference type="ARBA" id="ARBA00022741"/>
    </source>
</evidence>
<evidence type="ECO:0000256" key="9">
    <source>
        <dbReference type="ARBA" id="ARBA00077139"/>
    </source>
</evidence>
<dbReference type="AlphaFoldDB" id="A0A1F2P919"/>
<dbReference type="FunFam" id="3.40.50.300:FF:000134">
    <property type="entry name" value="Iron-enterobactin ABC transporter ATP-binding protein"/>
    <property type="match status" value="1"/>
</dbReference>
<accession>A0A1F2P919</accession>
<dbReference type="Proteomes" id="UP000186940">
    <property type="component" value="Unassembled WGS sequence"/>
</dbReference>
<gene>
    <name evidence="11" type="ORF">SCAL_001212</name>
</gene>
<reference evidence="11" key="1">
    <citation type="submission" date="2016-05" db="EMBL/GenBank/DDBJ databases">
        <title>Microbial consortia oxidize butane by reversing methanogenesis.</title>
        <authorList>
            <person name="Laso-Perez R."/>
            <person name="Richter M."/>
            <person name="Wegener G."/>
            <person name="Musat F."/>
        </authorList>
    </citation>
    <scope>NUCLEOTIDE SEQUENCE [LARGE SCALE GENOMIC DNA]</scope>
    <source>
        <strain evidence="11">BOX2</strain>
    </source>
</reference>
<evidence type="ECO:0000313" key="12">
    <source>
        <dbReference type="Proteomes" id="UP000186940"/>
    </source>
</evidence>
<sequence length="248" mass="28308">MTEEIISIKNVWVYYGKIPVLEDVTLTIKQNDFLGVIGPNGGGKTTLLKVILGLIRPDQGEVKVFGKDPREGRRLIGYIPQYTRFDPNFPINVFDVVLMGRYRQIFKGYTQKDREITLDALETVGMDEFKDRQIGKLSGGEIQRVFMARALVREPKLLLLDEPTASIDPEMQKHFYELLADLKNRMAIVLVTHDISVVSTYIDEIACLNRRLFYHGKTEGGLGMLEDIYRCPVEMIAHGTPHRVLKTH</sequence>
<comment type="catalytic activity">
    <reaction evidence="5">
        <text>an R-cob(III)alamin(out) + ATP + H2O = an R-cob(III)alamin(in) + ADP + phosphate + H(+)</text>
        <dbReference type="Rhea" id="RHEA:17873"/>
        <dbReference type="ChEBI" id="CHEBI:15377"/>
        <dbReference type="ChEBI" id="CHEBI:15378"/>
        <dbReference type="ChEBI" id="CHEBI:30616"/>
        <dbReference type="ChEBI" id="CHEBI:43474"/>
        <dbReference type="ChEBI" id="CHEBI:140785"/>
        <dbReference type="ChEBI" id="CHEBI:456216"/>
        <dbReference type="EC" id="7.6.2.8"/>
    </reaction>
</comment>
<evidence type="ECO:0000313" key="11">
    <source>
        <dbReference type="EMBL" id="OFV67837.1"/>
    </source>
</evidence>
<name>A0A1F2P919_9EURY</name>
<comment type="similarity">
    <text evidence="1">Belongs to the ABC transporter superfamily.</text>
</comment>
<dbReference type="InterPro" id="IPR027417">
    <property type="entry name" value="P-loop_NTPase"/>
</dbReference>
<keyword evidence="2" id="KW-0813">Transport</keyword>
<comment type="function">
    <text evidence="6">Required for corrinoid utilization. Probably part of the ABC transporter complex BtuCDF involved in cobalamin (vitamin B12) import. Probably responsible for energy coupling to the transport system.</text>
</comment>
<dbReference type="InterPro" id="IPR050153">
    <property type="entry name" value="Metal_Ion_Import_ABC"/>
</dbReference>
<keyword evidence="3" id="KW-0547">Nucleotide-binding</keyword>
<evidence type="ECO:0000256" key="4">
    <source>
        <dbReference type="ARBA" id="ARBA00022840"/>
    </source>
</evidence>
<dbReference type="EMBL" id="LYOS01000003">
    <property type="protein sequence ID" value="OFV67837.1"/>
    <property type="molecule type" value="Genomic_DNA"/>
</dbReference>
<dbReference type="SMART" id="SM00382">
    <property type="entry name" value="AAA"/>
    <property type="match status" value="1"/>
</dbReference>
<proteinExistence type="inferred from homology"/>
<dbReference type="GO" id="GO:0015420">
    <property type="term" value="F:ABC-type vitamin B12 transporter activity"/>
    <property type="evidence" value="ECO:0007669"/>
    <property type="project" value="UniProtKB-EC"/>
</dbReference>
<evidence type="ECO:0000256" key="6">
    <source>
        <dbReference type="ARBA" id="ARBA00058960"/>
    </source>
</evidence>